<gene>
    <name evidence="1" type="ORF">RRG08_063579</name>
</gene>
<protein>
    <submittedName>
        <fullName evidence="1">Uncharacterized protein</fullName>
    </submittedName>
</protein>
<organism evidence="1 2">
    <name type="scientific">Elysia crispata</name>
    <name type="common">lettuce slug</name>
    <dbReference type="NCBI Taxonomy" id="231223"/>
    <lineage>
        <taxon>Eukaryota</taxon>
        <taxon>Metazoa</taxon>
        <taxon>Spiralia</taxon>
        <taxon>Lophotrochozoa</taxon>
        <taxon>Mollusca</taxon>
        <taxon>Gastropoda</taxon>
        <taxon>Heterobranchia</taxon>
        <taxon>Euthyneura</taxon>
        <taxon>Panpulmonata</taxon>
        <taxon>Sacoglossa</taxon>
        <taxon>Placobranchoidea</taxon>
        <taxon>Plakobranchidae</taxon>
        <taxon>Elysia</taxon>
    </lineage>
</organism>
<proteinExistence type="predicted"/>
<name>A0AAE0YRN1_9GAST</name>
<accession>A0AAE0YRN1</accession>
<dbReference type="AlphaFoldDB" id="A0AAE0YRN1"/>
<dbReference type="EMBL" id="JAWDGP010005596">
    <property type="protein sequence ID" value="KAK3755503.1"/>
    <property type="molecule type" value="Genomic_DNA"/>
</dbReference>
<dbReference type="Proteomes" id="UP001283361">
    <property type="component" value="Unassembled WGS sequence"/>
</dbReference>
<evidence type="ECO:0000313" key="2">
    <source>
        <dbReference type="Proteomes" id="UP001283361"/>
    </source>
</evidence>
<evidence type="ECO:0000313" key="1">
    <source>
        <dbReference type="EMBL" id="KAK3755503.1"/>
    </source>
</evidence>
<reference evidence="1" key="1">
    <citation type="journal article" date="2023" name="G3 (Bethesda)">
        <title>A reference genome for the long-term kleptoplast-retaining sea slug Elysia crispata morphotype clarki.</title>
        <authorList>
            <person name="Eastman K.E."/>
            <person name="Pendleton A.L."/>
            <person name="Shaikh M.A."/>
            <person name="Suttiyut T."/>
            <person name="Ogas R."/>
            <person name="Tomko P."/>
            <person name="Gavelis G."/>
            <person name="Widhalm J.R."/>
            <person name="Wisecaver J.H."/>
        </authorList>
    </citation>
    <scope>NUCLEOTIDE SEQUENCE</scope>
    <source>
        <strain evidence="1">ECLA1</strain>
    </source>
</reference>
<comment type="caution">
    <text evidence="1">The sequence shown here is derived from an EMBL/GenBank/DDBJ whole genome shotgun (WGS) entry which is preliminary data.</text>
</comment>
<sequence>MSAVAFKSEMKHFIRPFFHKNLDLYGHDGRCLWPSNRTSRGAVGHICGGPLIAEGLVRGCENVKRVLLVTQVALPVGPGTQPASLV</sequence>
<keyword evidence="2" id="KW-1185">Reference proteome</keyword>